<keyword evidence="1" id="KW-0732">Signal</keyword>
<evidence type="ECO:0000256" key="1">
    <source>
        <dbReference type="SAM" id="SignalP"/>
    </source>
</evidence>
<gene>
    <name evidence="2" type="ORF">PCON_12033</name>
</gene>
<dbReference type="Proteomes" id="UP000018144">
    <property type="component" value="Unassembled WGS sequence"/>
</dbReference>
<keyword evidence="3" id="KW-1185">Reference proteome</keyword>
<dbReference type="EMBL" id="HF935702">
    <property type="protein sequence ID" value="CCX31956.1"/>
    <property type="molecule type" value="Genomic_DNA"/>
</dbReference>
<organism evidence="2 3">
    <name type="scientific">Pyronema omphalodes (strain CBS 100304)</name>
    <name type="common">Pyronema confluens</name>
    <dbReference type="NCBI Taxonomy" id="1076935"/>
    <lineage>
        <taxon>Eukaryota</taxon>
        <taxon>Fungi</taxon>
        <taxon>Dikarya</taxon>
        <taxon>Ascomycota</taxon>
        <taxon>Pezizomycotina</taxon>
        <taxon>Pezizomycetes</taxon>
        <taxon>Pezizales</taxon>
        <taxon>Pyronemataceae</taxon>
        <taxon>Pyronema</taxon>
    </lineage>
</organism>
<feature type="signal peptide" evidence="1">
    <location>
        <begin position="1"/>
        <end position="16"/>
    </location>
</feature>
<evidence type="ECO:0000313" key="2">
    <source>
        <dbReference type="EMBL" id="CCX31956.1"/>
    </source>
</evidence>
<sequence>MAIIALYALFTADVSARRYYDTLDTRLDASITLHDMAGCYFRLQFINLLCTDLPTN</sequence>
<protein>
    <submittedName>
        <fullName evidence="2">Uncharacterized protein</fullName>
    </submittedName>
</protein>
<feature type="chain" id="PRO_5004652408" evidence="1">
    <location>
        <begin position="17"/>
        <end position="56"/>
    </location>
</feature>
<dbReference type="AlphaFoldDB" id="U4LUU6"/>
<name>U4LUU6_PYROM</name>
<evidence type="ECO:0000313" key="3">
    <source>
        <dbReference type="Proteomes" id="UP000018144"/>
    </source>
</evidence>
<reference evidence="2 3" key="1">
    <citation type="journal article" date="2013" name="PLoS Genet.">
        <title>The genome and development-dependent transcriptomes of Pyronema confluens: a window into fungal evolution.</title>
        <authorList>
            <person name="Traeger S."/>
            <person name="Altegoer F."/>
            <person name="Freitag M."/>
            <person name="Gabaldon T."/>
            <person name="Kempken F."/>
            <person name="Kumar A."/>
            <person name="Marcet-Houben M."/>
            <person name="Poggeler S."/>
            <person name="Stajich J.E."/>
            <person name="Nowrousian M."/>
        </authorList>
    </citation>
    <scope>NUCLEOTIDE SEQUENCE [LARGE SCALE GENOMIC DNA]</scope>
    <source>
        <strain evidence="3">CBS 100304</strain>
        <tissue evidence="2">Vegetative mycelium</tissue>
    </source>
</reference>
<accession>U4LUU6</accession>
<proteinExistence type="predicted"/>